<accession>X1FG74</accession>
<feature type="non-terminal residue" evidence="1">
    <location>
        <position position="1"/>
    </location>
</feature>
<name>X1FG74_9ZZZZ</name>
<protein>
    <submittedName>
        <fullName evidence="1">Uncharacterized protein</fullName>
    </submittedName>
</protein>
<comment type="caution">
    <text evidence="1">The sequence shown here is derived from an EMBL/GenBank/DDBJ whole genome shotgun (WGS) entry which is preliminary data.</text>
</comment>
<reference evidence="1" key="1">
    <citation type="journal article" date="2014" name="Front. Microbiol.">
        <title>High frequency of phylogenetically diverse reductive dehalogenase-homologous genes in deep subseafloor sedimentary metagenomes.</title>
        <authorList>
            <person name="Kawai M."/>
            <person name="Futagami T."/>
            <person name="Toyoda A."/>
            <person name="Takaki Y."/>
            <person name="Nishi S."/>
            <person name="Hori S."/>
            <person name="Arai W."/>
            <person name="Tsubouchi T."/>
            <person name="Morono Y."/>
            <person name="Uchiyama I."/>
            <person name="Ito T."/>
            <person name="Fujiyama A."/>
            <person name="Inagaki F."/>
            <person name="Takami H."/>
        </authorList>
    </citation>
    <scope>NUCLEOTIDE SEQUENCE</scope>
    <source>
        <strain evidence="1">Expedition CK06-06</strain>
    </source>
</reference>
<dbReference type="AlphaFoldDB" id="X1FG74"/>
<gene>
    <name evidence="1" type="ORF">S03H2_23468</name>
</gene>
<organism evidence="1">
    <name type="scientific">marine sediment metagenome</name>
    <dbReference type="NCBI Taxonomy" id="412755"/>
    <lineage>
        <taxon>unclassified sequences</taxon>
        <taxon>metagenomes</taxon>
        <taxon>ecological metagenomes</taxon>
    </lineage>
</organism>
<dbReference type="EMBL" id="BARU01012823">
    <property type="protein sequence ID" value="GAH31510.1"/>
    <property type="molecule type" value="Genomic_DNA"/>
</dbReference>
<proteinExistence type="predicted"/>
<evidence type="ECO:0000313" key="1">
    <source>
        <dbReference type="EMBL" id="GAH31510.1"/>
    </source>
</evidence>
<sequence length="95" mass="10162">GALELPLFISSSRLGLFGQEHDRLIGGACAETPHALMDFEAHQACLTIELDQALYGDTALMVQNLIASLEVAEGCYYLASIGQQLEVVLGVNRVA</sequence>